<dbReference type="InterPro" id="IPR001375">
    <property type="entry name" value="Peptidase_S9_cat"/>
</dbReference>
<evidence type="ECO:0000256" key="1">
    <source>
        <dbReference type="SAM" id="MobiDB-lite"/>
    </source>
</evidence>
<evidence type="ECO:0000259" key="3">
    <source>
        <dbReference type="Pfam" id="PF00326"/>
    </source>
</evidence>
<dbReference type="PANTHER" id="PTHR12277:SF81">
    <property type="entry name" value="PROTEIN ABHD13"/>
    <property type="match status" value="1"/>
</dbReference>
<feature type="compositionally biased region" description="Basic and acidic residues" evidence="1">
    <location>
        <begin position="355"/>
        <end position="367"/>
    </location>
</feature>
<keyword evidence="5" id="KW-1185">Reference proteome</keyword>
<keyword evidence="2" id="KW-0812">Transmembrane</keyword>
<dbReference type="GO" id="GO:0008474">
    <property type="term" value="F:palmitoyl-(protein) hydrolase activity"/>
    <property type="evidence" value="ECO:0007669"/>
    <property type="project" value="TreeGrafter"/>
</dbReference>
<feature type="transmembrane region" description="Helical" evidence="2">
    <location>
        <begin position="7"/>
        <end position="26"/>
    </location>
</feature>
<accession>A0A176WN36</accession>
<dbReference type="Proteomes" id="UP000077202">
    <property type="component" value="Unassembled WGS sequence"/>
</dbReference>
<dbReference type="GO" id="GO:0008236">
    <property type="term" value="F:serine-type peptidase activity"/>
    <property type="evidence" value="ECO:0007669"/>
    <property type="project" value="InterPro"/>
</dbReference>
<name>A0A176WN36_MARPO</name>
<evidence type="ECO:0000313" key="5">
    <source>
        <dbReference type="Proteomes" id="UP000077202"/>
    </source>
</evidence>
<dbReference type="PANTHER" id="PTHR12277">
    <property type="entry name" value="ALPHA/BETA HYDROLASE DOMAIN-CONTAINING PROTEIN"/>
    <property type="match status" value="1"/>
</dbReference>
<organism evidence="4 5">
    <name type="scientific">Marchantia polymorpha subsp. ruderalis</name>
    <dbReference type="NCBI Taxonomy" id="1480154"/>
    <lineage>
        <taxon>Eukaryota</taxon>
        <taxon>Viridiplantae</taxon>
        <taxon>Streptophyta</taxon>
        <taxon>Embryophyta</taxon>
        <taxon>Marchantiophyta</taxon>
        <taxon>Marchantiopsida</taxon>
        <taxon>Marchantiidae</taxon>
        <taxon>Marchantiales</taxon>
        <taxon>Marchantiaceae</taxon>
        <taxon>Marchantia</taxon>
    </lineage>
</organism>
<evidence type="ECO:0000256" key="2">
    <source>
        <dbReference type="SAM" id="Phobius"/>
    </source>
</evidence>
<gene>
    <name evidence="4" type="ORF">AXG93_4689s1430</name>
</gene>
<proteinExistence type="predicted"/>
<sequence>MVNWLNGLLYGAGGILATCMVLLVTMQEKLVYVPVIPGMSKGYQITPARLRLKYEDIWLTAEDGVRLHSWFIKLQPAVQDLWMSLLPMWVKSYNLILSRECWQYGDSDGFPSQHGLTMDAQAALDHLLQRTDIDPTRIVVFGRSLGGAVGSALVANNPGKISALILENTFTSVLDMAGVMLPLLKYVIGGTGSPGLRMLNFLVRSPWSTIDIVSKIENPILFLSGLRDEMVPPSHMRRLYDAAQLNADRQLIEFPNGMHMDTWLKGGDRSATAAAAAAAAELSLALELMEYCPTVAGAGWLVRRFAGPLSEPDIMSPLVRWLRFVEVRVMFVLLHSVLLCCYMEEGGEEEEEDATDGRREESSRAEQSRAVQVDSTCPNFGLLREA</sequence>
<dbReference type="Gene3D" id="3.40.50.1820">
    <property type="entry name" value="alpha/beta hydrolase"/>
    <property type="match status" value="1"/>
</dbReference>
<dbReference type="GO" id="GO:0016020">
    <property type="term" value="C:membrane"/>
    <property type="evidence" value="ECO:0007669"/>
    <property type="project" value="TreeGrafter"/>
</dbReference>
<feature type="domain" description="Peptidase S9 prolyl oligopeptidase catalytic" evidence="3">
    <location>
        <begin position="119"/>
        <end position="259"/>
    </location>
</feature>
<protein>
    <recommendedName>
        <fullName evidence="3">Peptidase S9 prolyl oligopeptidase catalytic domain-containing protein</fullName>
    </recommendedName>
</protein>
<feature type="region of interest" description="Disordered" evidence="1">
    <location>
        <begin position="348"/>
        <end position="373"/>
    </location>
</feature>
<dbReference type="GO" id="GO:0006508">
    <property type="term" value="P:proteolysis"/>
    <property type="evidence" value="ECO:0007669"/>
    <property type="project" value="InterPro"/>
</dbReference>
<comment type="caution">
    <text evidence="4">The sequence shown here is derived from an EMBL/GenBank/DDBJ whole genome shotgun (WGS) entry which is preliminary data.</text>
</comment>
<reference evidence="4" key="1">
    <citation type="submission" date="2016-03" db="EMBL/GenBank/DDBJ databases">
        <title>Mechanisms controlling the formation of the plant cell surface in tip-growing cells are functionally conserved among land plants.</title>
        <authorList>
            <person name="Honkanen S."/>
            <person name="Jones V.A."/>
            <person name="Morieri G."/>
            <person name="Champion C."/>
            <person name="Hetherington A.J."/>
            <person name="Kelly S."/>
            <person name="Saint-Marcoux D."/>
            <person name="Proust H."/>
            <person name="Prescott H."/>
            <person name="Dolan L."/>
        </authorList>
    </citation>
    <scope>NUCLEOTIDE SEQUENCE [LARGE SCALE GENOMIC DNA]</scope>
    <source>
        <tissue evidence="4">Whole gametophyte</tissue>
    </source>
</reference>
<keyword evidence="2" id="KW-0472">Membrane</keyword>
<dbReference type="AlphaFoldDB" id="A0A176WN36"/>
<keyword evidence="2" id="KW-1133">Transmembrane helix</keyword>
<dbReference type="InterPro" id="IPR029058">
    <property type="entry name" value="AB_hydrolase_fold"/>
</dbReference>
<evidence type="ECO:0000313" key="4">
    <source>
        <dbReference type="EMBL" id="OAE33656.1"/>
    </source>
</evidence>
<dbReference type="SUPFAM" id="SSF53474">
    <property type="entry name" value="alpha/beta-Hydrolases"/>
    <property type="match status" value="1"/>
</dbReference>
<dbReference type="Pfam" id="PF00326">
    <property type="entry name" value="Peptidase_S9"/>
    <property type="match status" value="1"/>
</dbReference>
<dbReference type="EMBL" id="LVLJ01000592">
    <property type="protein sequence ID" value="OAE33656.1"/>
    <property type="molecule type" value="Genomic_DNA"/>
</dbReference>